<protein>
    <submittedName>
        <fullName evidence="1">Uncharacterized protein</fullName>
    </submittedName>
</protein>
<evidence type="ECO:0000313" key="2">
    <source>
        <dbReference type="Proteomes" id="UP000192775"/>
    </source>
</evidence>
<dbReference type="Proteomes" id="UP000192775">
    <property type="component" value="Chromosome"/>
</dbReference>
<proteinExistence type="predicted"/>
<dbReference type="KEGG" id="cphy:B5808_07355"/>
<dbReference type="InterPro" id="IPR049457">
    <property type="entry name" value="Emfourin"/>
</dbReference>
<dbReference type="Pfam" id="PF20242">
    <property type="entry name" value="Emfourin"/>
    <property type="match status" value="1"/>
</dbReference>
<accession>A0A1X9LPJ2</accession>
<evidence type="ECO:0000313" key="1">
    <source>
        <dbReference type="EMBL" id="ARJ05039.1"/>
    </source>
</evidence>
<name>A0A1X9LPJ2_9MICO</name>
<dbReference type="EMBL" id="CP020715">
    <property type="protein sequence ID" value="ARJ05039.1"/>
    <property type="molecule type" value="Genomic_DNA"/>
</dbReference>
<reference evidence="1 2" key="1">
    <citation type="submission" date="2017-04" db="EMBL/GenBank/DDBJ databases">
        <authorList>
            <person name="Afonso C.L."/>
            <person name="Miller P.J."/>
            <person name="Scott M.A."/>
            <person name="Spackman E."/>
            <person name="Goraichik I."/>
            <person name="Dimitrov K.M."/>
            <person name="Suarez D.L."/>
            <person name="Swayne D.E."/>
        </authorList>
    </citation>
    <scope>NUCLEOTIDE SEQUENCE [LARGE SCALE GENOMIC DNA]</scope>
    <source>
        <strain evidence="2">XA(T)</strain>
    </source>
</reference>
<gene>
    <name evidence="1" type="ORF">B5808_07355</name>
</gene>
<dbReference type="AlphaFoldDB" id="A0A1X9LPJ2"/>
<keyword evidence="2" id="KW-1185">Reference proteome</keyword>
<sequence>MTITVRRSGGVAGLSRTWTVSASDGSSVAAWWPLVESCPWDASDEAAAPEGADRYVYAIRVETTAGSSSERDARVAEARLSGPWKELVTRVREGSA</sequence>
<organism evidence="1 2">
    <name type="scientific">Cnuibacter physcomitrellae</name>
    <dbReference type="NCBI Taxonomy" id="1619308"/>
    <lineage>
        <taxon>Bacteria</taxon>
        <taxon>Bacillati</taxon>
        <taxon>Actinomycetota</taxon>
        <taxon>Actinomycetes</taxon>
        <taxon>Micrococcales</taxon>
        <taxon>Microbacteriaceae</taxon>
        <taxon>Cnuibacter</taxon>
    </lineage>
</organism>
<dbReference type="STRING" id="1619308.B5808_07355"/>